<evidence type="ECO:0000256" key="5">
    <source>
        <dbReference type="ARBA" id="ARBA00022695"/>
    </source>
</evidence>
<evidence type="ECO:0000256" key="6">
    <source>
        <dbReference type="ARBA" id="ARBA00022741"/>
    </source>
</evidence>
<comment type="subcellular location">
    <subcellularLocation>
        <location evidence="1">Virion</location>
    </subcellularLocation>
</comment>
<keyword evidence="11" id="KW-0946">Virion</keyword>
<feature type="region of interest" description="Disordered" evidence="13">
    <location>
        <begin position="1"/>
        <end position="26"/>
    </location>
</feature>
<feature type="region of interest" description="Disordered" evidence="13">
    <location>
        <begin position="46"/>
        <end position="82"/>
    </location>
</feature>
<dbReference type="InterPro" id="IPR029053">
    <property type="entry name" value="Viral_coat"/>
</dbReference>
<dbReference type="InterPro" id="IPR000605">
    <property type="entry name" value="Helicase_SF3_ssDNA/RNA_vir"/>
</dbReference>
<dbReference type="CDD" id="cd23169">
    <property type="entry name" value="ps-ssRNAv-Picornavirales"/>
    <property type="match status" value="1"/>
</dbReference>
<name>A0A6M9ZAE6_9VIRU</name>
<keyword evidence="2" id="KW-0696">RNA-directed RNA polymerase</keyword>
<dbReference type="InterPro" id="IPR007094">
    <property type="entry name" value="RNA-dir_pol_PSvirus"/>
</dbReference>
<evidence type="ECO:0000256" key="1">
    <source>
        <dbReference type="ARBA" id="ARBA00004328"/>
    </source>
</evidence>
<evidence type="ECO:0000259" key="14">
    <source>
        <dbReference type="PROSITE" id="PS50507"/>
    </source>
</evidence>
<evidence type="ECO:0008006" key="18">
    <source>
        <dbReference type="Google" id="ProtNLM"/>
    </source>
</evidence>
<keyword evidence="7" id="KW-0378">Hydrolase</keyword>
<feature type="domain" description="SF3 helicase" evidence="15">
    <location>
        <begin position="1689"/>
        <end position="1861"/>
    </location>
</feature>
<evidence type="ECO:0000256" key="13">
    <source>
        <dbReference type="SAM" id="MobiDB-lite"/>
    </source>
</evidence>
<dbReference type="InterPro" id="IPR009003">
    <property type="entry name" value="Peptidase_S1_PA"/>
</dbReference>
<evidence type="ECO:0000256" key="3">
    <source>
        <dbReference type="ARBA" id="ARBA00022670"/>
    </source>
</evidence>
<evidence type="ECO:0000256" key="10">
    <source>
        <dbReference type="ARBA" id="ARBA00022840"/>
    </source>
</evidence>
<dbReference type="GO" id="GO:0039694">
    <property type="term" value="P:viral RNA genome replication"/>
    <property type="evidence" value="ECO:0007669"/>
    <property type="project" value="InterPro"/>
</dbReference>
<dbReference type="PROSITE" id="PS51874">
    <property type="entry name" value="PCV_3C_PRO"/>
    <property type="match status" value="1"/>
</dbReference>
<keyword evidence="3" id="KW-0645">Protease</keyword>
<dbReference type="PROSITE" id="PS50507">
    <property type="entry name" value="RDRP_SSRNA_POS"/>
    <property type="match status" value="1"/>
</dbReference>
<evidence type="ECO:0000256" key="4">
    <source>
        <dbReference type="ARBA" id="ARBA00022679"/>
    </source>
</evidence>
<evidence type="ECO:0000259" key="16">
    <source>
        <dbReference type="PROSITE" id="PS51874"/>
    </source>
</evidence>
<dbReference type="InterPro" id="IPR001205">
    <property type="entry name" value="RNA-dir_pol_C"/>
</dbReference>
<evidence type="ECO:0000256" key="11">
    <source>
        <dbReference type="ARBA" id="ARBA00022844"/>
    </source>
</evidence>
<keyword evidence="10" id="KW-0067">ATP-binding</keyword>
<dbReference type="GO" id="GO:0006508">
    <property type="term" value="P:proteolysis"/>
    <property type="evidence" value="ECO:0007669"/>
    <property type="project" value="UniProtKB-KW"/>
</dbReference>
<proteinExistence type="predicted"/>
<evidence type="ECO:0000313" key="17">
    <source>
        <dbReference type="EMBL" id="QKN88957.1"/>
    </source>
</evidence>
<keyword evidence="12" id="KW-0693">Viral RNA replication</keyword>
<keyword evidence="9" id="KW-0788">Thiol protease</keyword>
<evidence type="ECO:0000259" key="15">
    <source>
        <dbReference type="PROSITE" id="PS51218"/>
    </source>
</evidence>
<feature type="domain" description="Peptidase C3" evidence="16">
    <location>
        <begin position="2247"/>
        <end position="2455"/>
    </location>
</feature>
<protein>
    <recommendedName>
        <fullName evidence="18">Genome polyprotein</fullName>
    </recommendedName>
</protein>
<reference evidence="17" key="1">
    <citation type="submission" date="2020-01" db="EMBL/GenBank/DDBJ databases">
        <title>Viral genomes from wild and zoo birds in China.</title>
        <authorList>
            <person name="Lu J."/>
            <person name="Shan T."/>
            <person name="Yang S."/>
            <person name="Zhang W."/>
        </authorList>
    </citation>
    <scope>NUCLEOTIDE SEQUENCE</scope>
    <source>
        <strain evidence="17">Bsk136shi16</strain>
    </source>
</reference>
<keyword evidence="5" id="KW-0548">Nucleotidyltransferase</keyword>
<dbReference type="InterPro" id="IPR043128">
    <property type="entry name" value="Rev_trsase/Diguanyl_cyclase"/>
</dbReference>
<dbReference type="GO" id="GO:0044423">
    <property type="term" value="C:virion component"/>
    <property type="evidence" value="ECO:0007669"/>
    <property type="project" value="UniProtKB-KW"/>
</dbReference>
<dbReference type="SUPFAM" id="SSF56672">
    <property type="entry name" value="DNA/RNA polymerases"/>
    <property type="match status" value="1"/>
</dbReference>
<dbReference type="GO" id="GO:0003724">
    <property type="term" value="F:RNA helicase activity"/>
    <property type="evidence" value="ECO:0007669"/>
    <property type="project" value="InterPro"/>
</dbReference>
<accession>A0A6M9ZAE6</accession>
<dbReference type="InterPro" id="IPR043502">
    <property type="entry name" value="DNA/RNA_pol_sf"/>
</dbReference>
<evidence type="ECO:0000256" key="8">
    <source>
        <dbReference type="ARBA" id="ARBA00022806"/>
    </source>
</evidence>
<dbReference type="InterPro" id="IPR043504">
    <property type="entry name" value="Peptidase_S1_PA_chymotrypsin"/>
</dbReference>
<dbReference type="InterPro" id="IPR044067">
    <property type="entry name" value="PCV_3C_PRO"/>
</dbReference>
<dbReference type="EMBL" id="MT138146">
    <property type="protein sequence ID" value="QKN88957.1"/>
    <property type="molecule type" value="Genomic_RNA"/>
</dbReference>
<evidence type="ECO:0000256" key="9">
    <source>
        <dbReference type="ARBA" id="ARBA00022807"/>
    </source>
</evidence>
<dbReference type="SUPFAM" id="SSF50494">
    <property type="entry name" value="Trypsin-like serine proteases"/>
    <property type="match status" value="1"/>
</dbReference>
<evidence type="ECO:0000256" key="7">
    <source>
        <dbReference type="ARBA" id="ARBA00022801"/>
    </source>
</evidence>
<dbReference type="Pfam" id="PF00680">
    <property type="entry name" value="RdRP_1"/>
    <property type="match status" value="1"/>
</dbReference>
<dbReference type="Gene3D" id="2.60.120.20">
    <property type="match status" value="3"/>
</dbReference>
<keyword evidence="8" id="KW-0347">Helicase</keyword>
<feature type="region of interest" description="Disordered" evidence="13">
    <location>
        <begin position="966"/>
        <end position="988"/>
    </location>
</feature>
<keyword evidence="4" id="KW-0808">Transferase</keyword>
<feature type="domain" description="RdRp catalytic" evidence="14">
    <location>
        <begin position="2731"/>
        <end position="2867"/>
    </location>
</feature>
<dbReference type="GO" id="GO:0006351">
    <property type="term" value="P:DNA-templated transcription"/>
    <property type="evidence" value="ECO:0007669"/>
    <property type="project" value="InterPro"/>
</dbReference>
<dbReference type="SUPFAM" id="SSF88633">
    <property type="entry name" value="Positive stranded ssRNA viruses"/>
    <property type="match status" value="3"/>
</dbReference>
<dbReference type="GO" id="GO:0003968">
    <property type="term" value="F:RNA-directed RNA polymerase activity"/>
    <property type="evidence" value="ECO:0007669"/>
    <property type="project" value="UniProtKB-KW"/>
</dbReference>
<dbReference type="GO" id="GO:0003723">
    <property type="term" value="F:RNA binding"/>
    <property type="evidence" value="ECO:0007669"/>
    <property type="project" value="InterPro"/>
</dbReference>
<organism evidence="17">
    <name type="scientific">Picornavirales sp</name>
    <dbReference type="NCBI Taxonomy" id="1955153"/>
    <lineage>
        <taxon>Viruses</taxon>
        <taxon>Riboviria</taxon>
        <taxon>Orthornavirae</taxon>
        <taxon>Pisuviricota</taxon>
        <taxon>Pisoniviricetes</taxon>
        <taxon>Picornavirales</taxon>
    </lineage>
</organism>
<keyword evidence="6" id="KW-0547">Nucleotide-binding</keyword>
<evidence type="ECO:0000256" key="12">
    <source>
        <dbReference type="ARBA" id="ARBA00022953"/>
    </source>
</evidence>
<dbReference type="Gene3D" id="3.30.70.270">
    <property type="match status" value="1"/>
</dbReference>
<dbReference type="InterPro" id="IPR014759">
    <property type="entry name" value="Helicase_SF3_ssRNA_vir"/>
</dbReference>
<dbReference type="GO" id="GO:0005524">
    <property type="term" value="F:ATP binding"/>
    <property type="evidence" value="ECO:0007669"/>
    <property type="project" value="UniProtKB-KW"/>
</dbReference>
<feature type="compositionally biased region" description="Acidic residues" evidence="13">
    <location>
        <begin position="54"/>
        <end position="68"/>
    </location>
</feature>
<dbReference type="GO" id="GO:0004197">
    <property type="term" value="F:cysteine-type endopeptidase activity"/>
    <property type="evidence" value="ECO:0007669"/>
    <property type="project" value="InterPro"/>
</dbReference>
<sequence>MSSSSSFKLFENNDDGDYQPLVPRPGFDGDGLQIAVVNRTPQGVIDNWNRVDSDSSDSESDIDIDDDQTQTHDSDYESDTDPALLSDSQVLRYSEALDAQDAFSVHFVQVIKSFRQGPSILCWVLLNLYYVTPFAYVDSFGDITTPHFICNASQFVDTFFSLCGLTNKTFKYNFFESCGVLCYFNDCSSLFLQPAFTSDDPMLVSPQIRMRDDYFDILAQLLDSLLLNNATGVPSTLGGWHSLFQISIHIRPSDEPLICFKLKLDKPTIETNEQPALGGLSLNILTLNPQGEDDLDPTTTSESGNTVNVDSTILTDLTDNRGSNSAQPTTVDSTPQVLEAFSQPPTEFPFLTSIWINLRTFLWTVAESSGSIIQEFNLPYDLLSVITNNPAFLPYYNFEYFRPQLTLEFQPNATRFHSGMLIIGIKYYSTTDGAHPGSRIPTRSEQLFQLDYATIRASSSNPVILKIPFQSYMEMVPIRDSVIGSNQYYCSVYVGVVSPLGVGEGGTTNVSINCQIKLECDSEHTKFFGRISRKDVVTVNPQGVGEIIGAVSSGVSFISGVIKPVESILSGLGKVFSSSNQDKPVDPREASPVLLWPTVSLSHGDGPTHSRPLRVNPSIVNCFHPSTVPVSGDSLNWSSFFYKWGYYTSFKVSSHAQANSHIGEIEISPMLSAKVPDGILPTPLAGVAGSFVYWQGSLEFKFILVKADPHSVRLRFSTSASSSTPADRQNDLPSEVVDFQELTEYTIVTPYFGPTRLTQTTRNGDAICLGSVSIRYEGIMANIPTCASEIDLIVLVRAHPTFELSVPCQQFFRPSVTSNTRPLEYVIEYFEEFPGKPQNQQVWYTVTDTSQPDWYWKGYSKPPSEVTAIKPASFLYRTSFSAQNVILSSNNREQFKNQSLIYLEPNPLIIVENLEPIATNLQLYNATTVTPSLLVNVYKPLPGTVARIIDSRPVIIEEVEVPKDEPIVPEPTTLNPQGDGEEREAPSELQGGKIISNSFSNSELITGEIFNIKSSLRRYQLWHRTSFTFPSDGLFDLSYDVTFGAASLRTAGQRVDNLTFYHDAFRFSKGSLNYLINVTNSSIKMKNLKLQVFHEPGSITDSPIESPMFTLITNDKYDELSFFGKEIAVAGGSQVAFTTPYYNTTNFLVNGYNPDVNGHFTSAAYSAGRIHVIIDAKKDDSLNMEVLRALGDDAGMAVFQGWPVCTNNLRYLQINSSIPFVTPQGEEEVWSFRQQNVKPIRQLDVIEEEEEEEEEVQPIRQVEEEEVHLSPPTVSSSVCFMRESQNSKLFRRKFKKYVQKKEKLCRKLGLVIPQDLPEQVPIADSPAVALVLTGLGRAYQEGRNSITIVDVIPPCLEQWRTEIEALSVASDSVFEFRNYVLELVFAIEKKYQNVPNTFWIQTGLSKEVTMGGFMKRFIDVERLNPGSLISNVVHKVNKSMGHLISISKSTFSAFEFILKTVGRCIEDPSVFFRLISDLQIFLYASDAWVKAMSFVNILMSFGILSYQQVGICYLAVEMLFLCRPPKITQLYSVPTLFPQDECDEQKKTVSKWCAAIVGGTAALAGFSAAPNWSKGVEAFAKNAGTVTYAWERLLTGTCTFVTDYVIYLFGLEKPESIALAELKRRNVDVSMWVDRVLELTNPEEHDVVLASPTKRKEVSDLYESGALIIKVLNERKDFPGQTSAFLTVWKRLVDLYGETGEVPNSISANMPPVCIWIYGRPGVGKSVVAAEMAIRLAKLMDITYDGDPVFVRTPRKFWDGYNGQPIVLFDDALQVTSPDIMSAFCEDWFGLLTNAPFSPEFSHLSEKKKIITPKLVIVCSNQKFPSPANVVSKEAFNRRRDFLLTARFSKAITDKYSDIVRATDPRLCEADMKDFKHLRFDFTLDPTDEKSKEMGDHTLNEALKVMHTRVEMLVKLRKKAAQERLDQSEALTPERIAEERTKLVDELSSMGTVKSVFSNLVGSAAEVVGPQGEEERESVSYSAALMTQHVALADQALTMSTSFTEPRPHVVDEAFRGEKDEGDICLYGCETLITCKRLRPFCSCGGDEQDDTLVLKYCGFHGTFVARYRKKKIPGSGLSWAGQLGAGPTDSFILGSCTVCSEAKCDHHFNNCIKIVAANNQFACGGVKAILPKPRGLVLPPVPSRITVALDDFKNWLNKQVTSFWRLLPWKYITIIGLSLSLMFIIKAFGIIGKLKEFFVGKEEPSVAKAPSGVNAMLQPVPQMASSGSVSVSTKSAPVQYRLAHHQGSTDDLVRRINRNRIKISVYWKEGYVTRTWGLGLYDHTAIFPSHTFQSKPGAWDKLEIRLRGPHGDGGCIELRPTDIQTFPVHGADLWIVKLLNRRIPPFKKILNSLVDKNELHLTSVEGCLVDVLKDSQGEENCLRFLNIKREDSFVKYNFIHREHLVDFVGFTYPYESDGLCGSILIDRRRGCIVGMHVAGLGGKGYSALLCREFFRDVSPQIDVEEPELQSGGSVKPVGAFLPLGKVLDHQCVTLPLKSQIVDSQCVGVLTAPVRKPARMIEPGEAIPGVTRLTCSVEKGGNPTKTWELELIDEVSMHMENKFLSLATPLTVEVRRRTVDEAIVGVRGVPFMEALKRNTSVGWPLSTLKLGTKKTNFIQYREDAEGLHVENLHSELVKLYDASHSARRKGIVPFSVYQNFMKDEPRPLDKVDKPRLINGCPLDQVIEFRRYLLDFAAAVQQRGFDLGLGIGMNVHGPDWSNLARRLLSVGESILCGDYSNFGPGLDPELVLRCGKIANAWYRQNQNVDVECLDEDDRVRDTLFLNLAFSYQISRDTVIQQLCGSPSGNPFTALINSMVNLMYIQLAYLKVFKNTTVGTLSMFDQLVYVAVYGDDVIMSVHDTIIDEFNNVTLFKIFAEVDIKYTDALKSGVIKPYSNLAEATFLKCYFVPHPTRGTGYFLGALEKPVIEDIPNRIRLPSADKQEASLANCVDACRFSYAWGYEYYEATKKKLTDYWRAKGVTFSCESWHYLDQLYFGELRGVALPKGWDPAEYAWC</sequence>
<dbReference type="PROSITE" id="PS51218">
    <property type="entry name" value="SF3_HELICASE_2"/>
    <property type="match status" value="1"/>
</dbReference>
<dbReference type="Gene3D" id="2.40.10.10">
    <property type="entry name" value="Trypsin-like serine proteases"/>
    <property type="match status" value="1"/>
</dbReference>
<dbReference type="Pfam" id="PF00910">
    <property type="entry name" value="RNA_helicase"/>
    <property type="match status" value="1"/>
</dbReference>
<evidence type="ECO:0000256" key="2">
    <source>
        <dbReference type="ARBA" id="ARBA00022484"/>
    </source>
</evidence>